<evidence type="ECO:0000313" key="1">
    <source>
        <dbReference type="EMBL" id="UOX33191.1"/>
    </source>
</evidence>
<proteinExistence type="predicted"/>
<dbReference type="RefSeq" id="WP_246915883.1">
    <property type="nucleotide sequence ID" value="NZ_CP090145.1"/>
</dbReference>
<evidence type="ECO:0000313" key="2">
    <source>
        <dbReference type="Proteomes" id="UP000830454"/>
    </source>
</evidence>
<reference evidence="1" key="1">
    <citation type="submission" date="2021-12" db="EMBL/GenBank/DDBJ databases">
        <authorList>
            <person name="Cha I.-T."/>
            <person name="Lee K.-E."/>
            <person name="Park S.-J."/>
        </authorList>
    </citation>
    <scope>NUCLEOTIDE SEQUENCE</scope>
    <source>
        <strain evidence="1">YSM-43</strain>
    </source>
</reference>
<evidence type="ECO:0008006" key="3">
    <source>
        <dbReference type="Google" id="ProtNLM"/>
    </source>
</evidence>
<gene>
    <name evidence="1" type="ORF">LXD69_14235</name>
</gene>
<accession>A0ABY4HK23</accession>
<sequence>MEENAIIIKITTFLKEIGISIIEEELPNDTFLPGLSLSNKGILVDFKKLLYPGDILHEAGHIAVTTAKERKLIGTEKMPKEWPTQGDEIGAMLWSFAAARYLKMPLEVVFHSNGYKGSYNWLINSYNSDIYIGLPFLEWCGLTLSQEKAEKQNEKPFPHMIKWLRD</sequence>
<keyword evidence="2" id="KW-1185">Reference proteome</keyword>
<reference evidence="1" key="2">
    <citation type="submission" date="2022-04" db="EMBL/GenBank/DDBJ databases">
        <title>Complete Genome Sequence of Flavobacterium sediminilitoris YSM-43, Isolated from a Tidal Sediment.</title>
        <authorList>
            <person name="Lee P.A."/>
        </authorList>
    </citation>
    <scope>NUCLEOTIDE SEQUENCE</scope>
    <source>
        <strain evidence="1">YSM-43</strain>
    </source>
</reference>
<organism evidence="1 2">
    <name type="scientific">Flavobacterium sediminilitoris</name>
    <dbReference type="NCBI Taxonomy" id="2024526"/>
    <lineage>
        <taxon>Bacteria</taxon>
        <taxon>Pseudomonadati</taxon>
        <taxon>Bacteroidota</taxon>
        <taxon>Flavobacteriia</taxon>
        <taxon>Flavobacteriales</taxon>
        <taxon>Flavobacteriaceae</taxon>
        <taxon>Flavobacterium</taxon>
    </lineage>
</organism>
<name>A0ABY4HK23_9FLAO</name>
<protein>
    <recommendedName>
        <fullName evidence="3">IrrE N-terminal-like domain-containing protein</fullName>
    </recommendedName>
</protein>
<dbReference type="Proteomes" id="UP000830454">
    <property type="component" value="Chromosome"/>
</dbReference>
<dbReference type="EMBL" id="CP090145">
    <property type="protein sequence ID" value="UOX33191.1"/>
    <property type="molecule type" value="Genomic_DNA"/>
</dbReference>